<proteinExistence type="predicted"/>
<evidence type="ECO:0000313" key="1">
    <source>
        <dbReference type="EMBL" id="MEJ8633767.1"/>
    </source>
</evidence>
<dbReference type="Proteomes" id="UP001377168">
    <property type="component" value="Unassembled WGS sequence"/>
</dbReference>
<comment type="caution">
    <text evidence="1">The sequence shown here is derived from an EMBL/GenBank/DDBJ whole genome shotgun (WGS) entry which is preliminary data.</text>
</comment>
<dbReference type="EMBL" id="JBBKAJ010000022">
    <property type="protein sequence ID" value="MEJ8633767.1"/>
    <property type="molecule type" value="Genomic_DNA"/>
</dbReference>
<name>A0ACC6PQW1_9ACTN</name>
<keyword evidence="2" id="KW-1185">Reference proteome</keyword>
<reference evidence="1" key="1">
    <citation type="submission" date="2024-03" db="EMBL/GenBank/DDBJ databases">
        <title>Novel Streptomyces species of biotechnological and ecological value are a feature of Machair soil.</title>
        <authorList>
            <person name="Prole J.R."/>
            <person name="Goodfellow M."/>
            <person name="Allenby N."/>
            <person name="Ward A.C."/>
        </authorList>
    </citation>
    <scope>NUCLEOTIDE SEQUENCE</scope>
    <source>
        <strain evidence="1">MS2.AVA.5</strain>
    </source>
</reference>
<sequence length="190" mass="20160">MADHATHDAQARASLHLLVRDIERVRRQVDALRTLTAQLGNVYRPRRSGPSAGFVVYGRAPAPTVRLAQELRDSVETLVTAAVDFDRSLGFSWDAVGSALGVTKQAVHRRYGARRATQQAAVDGDHAVETTTRTLPPTGIPSPGLPAPGLPAPGLPAVPAARTMPPQPTATSQSLREEARPSAFPGPRNG</sequence>
<protein>
    <submittedName>
        <fullName evidence="1">Uncharacterized protein</fullName>
    </submittedName>
</protein>
<organism evidence="1 2">
    <name type="scientific">Streptomyces achmelvichensis</name>
    <dbReference type="NCBI Taxonomy" id="3134111"/>
    <lineage>
        <taxon>Bacteria</taxon>
        <taxon>Bacillati</taxon>
        <taxon>Actinomycetota</taxon>
        <taxon>Actinomycetes</taxon>
        <taxon>Kitasatosporales</taxon>
        <taxon>Streptomycetaceae</taxon>
        <taxon>Streptomyces</taxon>
    </lineage>
</organism>
<evidence type="ECO:0000313" key="2">
    <source>
        <dbReference type="Proteomes" id="UP001377168"/>
    </source>
</evidence>
<gene>
    <name evidence="1" type="ORF">WKI67_10210</name>
</gene>
<accession>A0ACC6PQW1</accession>